<feature type="transmembrane region" description="Helical" evidence="1">
    <location>
        <begin position="51"/>
        <end position="74"/>
    </location>
</feature>
<organism evidence="2 3">
    <name type="scientific">Uabimicrobium amorphum</name>
    <dbReference type="NCBI Taxonomy" id="2596890"/>
    <lineage>
        <taxon>Bacteria</taxon>
        <taxon>Pseudomonadati</taxon>
        <taxon>Planctomycetota</taxon>
        <taxon>Candidatus Uabimicrobiia</taxon>
        <taxon>Candidatus Uabimicrobiales</taxon>
        <taxon>Candidatus Uabimicrobiaceae</taxon>
        <taxon>Candidatus Uabimicrobium</taxon>
    </lineage>
</organism>
<keyword evidence="3" id="KW-1185">Reference proteome</keyword>
<sequence>MQEALMNDIRKTTKNLGYMGIFFFCLSISALFLRSLSSASFLQNLSWGATIAFYTITPLFVILGLFLIYVGLYVNDRRGKEFIHCLNNDPKKIKEIYFQIMQGQEKPKRIRLSDGIPAEGTLYMIILYHESNQYQISISLANAQQIFEYVKTQASHLNIE</sequence>
<dbReference type="KEGG" id="uam:UABAM_00794"/>
<evidence type="ECO:0000256" key="1">
    <source>
        <dbReference type="SAM" id="Phobius"/>
    </source>
</evidence>
<keyword evidence="1" id="KW-1133">Transmembrane helix</keyword>
<proteinExistence type="predicted"/>
<dbReference type="EMBL" id="AP019860">
    <property type="protein sequence ID" value="BBM82451.1"/>
    <property type="molecule type" value="Genomic_DNA"/>
</dbReference>
<evidence type="ECO:0000313" key="3">
    <source>
        <dbReference type="Proteomes" id="UP000326354"/>
    </source>
</evidence>
<dbReference type="AlphaFoldDB" id="A0A5S9IJC3"/>
<dbReference type="Proteomes" id="UP000326354">
    <property type="component" value="Chromosome"/>
</dbReference>
<dbReference type="RefSeq" id="WP_151966693.1">
    <property type="nucleotide sequence ID" value="NZ_AP019860.1"/>
</dbReference>
<accession>A0A5S9IJC3</accession>
<feature type="transmembrane region" description="Helical" evidence="1">
    <location>
        <begin position="16"/>
        <end position="36"/>
    </location>
</feature>
<gene>
    <name evidence="2" type="ORF">UABAM_00794</name>
</gene>
<name>A0A5S9IJC3_UABAM</name>
<keyword evidence="1" id="KW-0812">Transmembrane</keyword>
<keyword evidence="1" id="KW-0472">Membrane</keyword>
<reference evidence="2 3" key="1">
    <citation type="submission" date="2019-08" db="EMBL/GenBank/DDBJ databases">
        <title>Complete genome sequence of Candidatus Uab amorphum.</title>
        <authorList>
            <person name="Shiratori T."/>
            <person name="Suzuki S."/>
            <person name="Kakizawa Y."/>
            <person name="Ishida K."/>
        </authorList>
    </citation>
    <scope>NUCLEOTIDE SEQUENCE [LARGE SCALE GENOMIC DNA]</scope>
    <source>
        <strain evidence="2 3">SRT547</strain>
    </source>
</reference>
<evidence type="ECO:0000313" key="2">
    <source>
        <dbReference type="EMBL" id="BBM82451.1"/>
    </source>
</evidence>
<protein>
    <submittedName>
        <fullName evidence="2">Uncharacterized protein</fullName>
    </submittedName>
</protein>